<proteinExistence type="predicted"/>
<name>I3EIS1_NEMP3</name>
<organism evidence="2 3">
    <name type="scientific">Nematocida parisii (strain ERTm3)</name>
    <name type="common">Nematode killer fungus</name>
    <dbReference type="NCBI Taxonomy" id="935791"/>
    <lineage>
        <taxon>Eukaryota</taxon>
        <taxon>Fungi</taxon>
        <taxon>Fungi incertae sedis</taxon>
        <taxon>Microsporidia</taxon>
        <taxon>Nematocida</taxon>
    </lineage>
</organism>
<keyword evidence="1" id="KW-1133">Transmembrane helix</keyword>
<evidence type="ECO:0000256" key="1">
    <source>
        <dbReference type="SAM" id="Phobius"/>
    </source>
</evidence>
<keyword evidence="1" id="KW-0812">Transmembrane</keyword>
<dbReference type="EMBL" id="GL870877">
    <property type="protein sequence ID" value="EIJ89118.1"/>
    <property type="molecule type" value="Genomic_DNA"/>
</dbReference>
<keyword evidence="3" id="KW-1185">Reference proteome</keyword>
<dbReference type="OrthoDB" id="10332103at2759"/>
<dbReference type="InParanoid" id="I3EIS1"/>
<protein>
    <submittedName>
        <fullName evidence="2">Uncharacterized protein</fullName>
    </submittedName>
</protein>
<dbReference type="Proteomes" id="UP000002872">
    <property type="component" value="Unassembled WGS sequence"/>
</dbReference>
<dbReference type="VEuPathDB" id="MicrosporidiaDB:NEQG_00937"/>
<dbReference type="AlphaFoldDB" id="I3EIS1"/>
<reference evidence="2" key="1">
    <citation type="submission" date="2011-01" db="EMBL/GenBank/DDBJ databases">
        <title>The Genome Sequence of Nematocida parisii strain ERTm3.</title>
        <authorList>
            <consortium name="The Broad Institute Genome Sequencing Platform"/>
            <consortium name="The Broad Institute Genome Sequencing Center for Infectious Disease"/>
            <person name="Cuomo C."/>
            <person name="Troemel E."/>
            <person name="Young S.K."/>
            <person name="Zeng Q."/>
            <person name="Gargeya S."/>
            <person name="Fitzgerald M."/>
            <person name="Haas B."/>
            <person name="Abouelleil A."/>
            <person name="Alvarado L."/>
            <person name="Arachchi H.M."/>
            <person name="Berlin A."/>
            <person name="Chapman S.B."/>
            <person name="Gearin G."/>
            <person name="Goldberg J."/>
            <person name="Griggs A."/>
            <person name="Gujja S."/>
            <person name="Hansen M."/>
            <person name="Heiman D."/>
            <person name="Howarth C."/>
            <person name="Larimer J."/>
            <person name="Lui A."/>
            <person name="MacDonald P.J.P."/>
            <person name="McCowen C."/>
            <person name="Montmayeur A."/>
            <person name="Murphy C."/>
            <person name="Neiman D."/>
            <person name="Pearson M."/>
            <person name="Priest M."/>
            <person name="Roberts A."/>
            <person name="Saif S."/>
            <person name="Shea T."/>
            <person name="Sisk P."/>
            <person name="Stolte C."/>
            <person name="Sykes S."/>
            <person name="Wortman J."/>
            <person name="Nusbaum C."/>
            <person name="Birren B."/>
        </authorList>
    </citation>
    <scope>NUCLEOTIDE SEQUENCE</scope>
    <source>
        <strain evidence="2">ERTm3</strain>
    </source>
</reference>
<sequence length="159" mass="19014">MNNSAEAPYSTEIIDARNHKWLRFYGITIQEYQKNVKNGWKSRLFIQQGITPIFTKIEHYLKENKIAQGEIFSFETVHPVFRTYFKKLYNNIPYRQRAKFNKPEFYNFKAHPNFHFFITSINAVMKPIMGYILCILLLIFLKELILGGFSMSMKYIYSE</sequence>
<evidence type="ECO:0000313" key="2">
    <source>
        <dbReference type="EMBL" id="EIJ89118.1"/>
    </source>
</evidence>
<feature type="transmembrane region" description="Helical" evidence="1">
    <location>
        <begin position="128"/>
        <end position="149"/>
    </location>
</feature>
<evidence type="ECO:0000313" key="3">
    <source>
        <dbReference type="Proteomes" id="UP000002872"/>
    </source>
</evidence>
<keyword evidence="1" id="KW-0472">Membrane</keyword>
<dbReference type="HOGENOM" id="CLU_1661253_0_0_1"/>
<accession>I3EIS1</accession>
<gene>
    <name evidence="2" type="ORF">NEQG_00937</name>
</gene>